<feature type="binding site" evidence="9">
    <location>
        <begin position="121"/>
        <end position="127"/>
    </location>
    <ligand>
        <name>ATP</name>
        <dbReference type="ChEBI" id="CHEBI:30616"/>
    </ligand>
</feature>
<keyword evidence="1 9" id="KW-0963">Cytoplasm</keyword>
<evidence type="ECO:0000256" key="4">
    <source>
        <dbReference type="ARBA" id="ARBA00022741"/>
    </source>
</evidence>
<dbReference type="InterPro" id="IPR004821">
    <property type="entry name" value="Cyt_trans-like"/>
</dbReference>
<dbReference type="PANTHER" id="PTHR21342:SF1">
    <property type="entry name" value="PHOSPHOPANTETHEINE ADENYLYLTRANSFERASE"/>
    <property type="match status" value="1"/>
</dbReference>
<dbReference type="PANTHER" id="PTHR21342">
    <property type="entry name" value="PHOSPHOPANTETHEINE ADENYLYLTRANSFERASE"/>
    <property type="match status" value="1"/>
</dbReference>
<accession>A0A6C0G119</accession>
<dbReference type="GO" id="GO:0005737">
    <property type="term" value="C:cytoplasm"/>
    <property type="evidence" value="ECO:0007669"/>
    <property type="project" value="UniProtKB-SubCell"/>
</dbReference>
<keyword evidence="5 9" id="KW-0067">ATP-binding</keyword>
<comment type="cofactor">
    <cofactor evidence="9">
        <name>Mg(2+)</name>
        <dbReference type="ChEBI" id="CHEBI:18420"/>
    </cofactor>
</comment>
<evidence type="ECO:0000256" key="6">
    <source>
        <dbReference type="ARBA" id="ARBA00022842"/>
    </source>
</evidence>
<feature type="domain" description="Cytidyltransferase-like" evidence="10">
    <location>
        <begin position="4"/>
        <end position="130"/>
    </location>
</feature>
<dbReference type="RefSeq" id="WP_162359526.1">
    <property type="nucleotide sequence ID" value="NZ_CP048209.1"/>
</dbReference>
<dbReference type="EC" id="2.7.7.3" evidence="9"/>
<proteinExistence type="inferred from homology"/>
<dbReference type="Pfam" id="PF01467">
    <property type="entry name" value="CTP_transf_like"/>
    <property type="match status" value="1"/>
</dbReference>
<feature type="binding site" evidence="9">
    <location>
        <begin position="87"/>
        <end position="89"/>
    </location>
    <ligand>
        <name>ATP</name>
        <dbReference type="ChEBI" id="CHEBI:30616"/>
    </ligand>
</feature>
<evidence type="ECO:0000259" key="10">
    <source>
        <dbReference type="Pfam" id="PF01467"/>
    </source>
</evidence>
<dbReference type="GO" id="GO:0004595">
    <property type="term" value="F:pantetheine-phosphate adenylyltransferase activity"/>
    <property type="evidence" value="ECO:0007669"/>
    <property type="project" value="UniProtKB-UniRule"/>
</dbReference>
<dbReference type="PRINTS" id="PR01020">
    <property type="entry name" value="LPSBIOSNTHSS"/>
</dbReference>
<comment type="function">
    <text evidence="9">Reversibly transfers an adenylyl group from ATP to 4'-phosphopantetheine, yielding dephospho-CoA (dPCoA) and pyrophosphate.</text>
</comment>
<dbReference type="NCBIfam" id="TIGR01510">
    <property type="entry name" value="coaD_prev_kdtB"/>
    <property type="match status" value="1"/>
</dbReference>
<keyword evidence="6 9" id="KW-0460">Magnesium</keyword>
<evidence type="ECO:0000256" key="7">
    <source>
        <dbReference type="ARBA" id="ARBA00022993"/>
    </source>
</evidence>
<evidence type="ECO:0000313" key="11">
    <source>
        <dbReference type="EMBL" id="QHT63096.1"/>
    </source>
</evidence>
<evidence type="ECO:0000256" key="9">
    <source>
        <dbReference type="HAMAP-Rule" id="MF_00151"/>
    </source>
</evidence>
<feature type="binding site" evidence="9">
    <location>
        <begin position="8"/>
        <end position="9"/>
    </location>
    <ligand>
        <name>ATP</name>
        <dbReference type="ChEBI" id="CHEBI:30616"/>
    </ligand>
</feature>
<organism evidence="11 12">
    <name type="scientific">Paenibacillus lycopersici</name>
    <dbReference type="NCBI Taxonomy" id="2704462"/>
    <lineage>
        <taxon>Bacteria</taxon>
        <taxon>Bacillati</taxon>
        <taxon>Bacillota</taxon>
        <taxon>Bacilli</taxon>
        <taxon>Bacillales</taxon>
        <taxon>Paenibacillaceae</taxon>
        <taxon>Paenibacillus</taxon>
    </lineage>
</organism>
<evidence type="ECO:0000256" key="5">
    <source>
        <dbReference type="ARBA" id="ARBA00022840"/>
    </source>
</evidence>
<keyword evidence="4 9" id="KW-0547">Nucleotide-binding</keyword>
<feature type="binding site" evidence="9">
    <location>
        <position position="8"/>
    </location>
    <ligand>
        <name>substrate</name>
    </ligand>
</feature>
<feature type="binding site" evidence="9">
    <location>
        <position position="97"/>
    </location>
    <ligand>
        <name>ATP</name>
        <dbReference type="ChEBI" id="CHEBI:30616"/>
    </ligand>
</feature>
<dbReference type="UniPathway" id="UPA00241">
    <property type="reaction ID" value="UER00355"/>
</dbReference>
<evidence type="ECO:0000256" key="3">
    <source>
        <dbReference type="ARBA" id="ARBA00022695"/>
    </source>
</evidence>
<evidence type="ECO:0000256" key="8">
    <source>
        <dbReference type="ARBA" id="ARBA00029346"/>
    </source>
</evidence>
<keyword evidence="12" id="KW-1185">Reference proteome</keyword>
<dbReference type="Proteomes" id="UP000476064">
    <property type="component" value="Chromosome"/>
</dbReference>
<sequence>MRVVYAGSFDPITLGHISVIERACSLFDEVHVIIANNRSKKHYFDIAQRTELVQLSIAHMANTVVVPFEGIVADYVNANGVKAVIRGIRNSTDLEYELQLEQYMRSTTKADTVYLSPYVKDTQTSSSLVRMFLQSNKTELAQAYMHRDAYARMVTFTV</sequence>
<gene>
    <name evidence="9 11" type="primary">coaD</name>
    <name evidence="11" type="ORF">GXP70_26095</name>
</gene>
<evidence type="ECO:0000256" key="2">
    <source>
        <dbReference type="ARBA" id="ARBA00022679"/>
    </source>
</evidence>
<dbReference type="InterPro" id="IPR001980">
    <property type="entry name" value="PPAT"/>
</dbReference>
<dbReference type="Gene3D" id="3.40.50.620">
    <property type="entry name" value="HUPs"/>
    <property type="match status" value="1"/>
</dbReference>
<dbReference type="EMBL" id="CP048209">
    <property type="protein sequence ID" value="QHT63096.1"/>
    <property type="molecule type" value="Genomic_DNA"/>
</dbReference>
<dbReference type="InterPro" id="IPR014729">
    <property type="entry name" value="Rossmann-like_a/b/a_fold"/>
</dbReference>
<dbReference type="GO" id="GO:0015937">
    <property type="term" value="P:coenzyme A biosynthetic process"/>
    <property type="evidence" value="ECO:0007669"/>
    <property type="project" value="UniProtKB-UniRule"/>
</dbReference>
<dbReference type="KEGG" id="plyc:GXP70_26095"/>
<feature type="binding site" evidence="9">
    <location>
        <position position="40"/>
    </location>
    <ligand>
        <name>substrate</name>
    </ligand>
</feature>
<reference evidence="11 12" key="1">
    <citation type="submission" date="2020-01" db="EMBL/GenBank/DDBJ databases">
        <title>Paenibacillus sp. nov., isolated from tomato rhizosphere.</title>
        <authorList>
            <person name="Weon H.-Y."/>
            <person name="Lee S.A."/>
        </authorList>
    </citation>
    <scope>NUCLEOTIDE SEQUENCE [LARGE SCALE GENOMIC DNA]</scope>
    <source>
        <strain evidence="11 12">12200R-189</strain>
    </source>
</reference>
<keyword evidence="2 9" id="KW-0808">Transferase</keyword>
<evidence type="ECO:0000256" key="1">
    <source>
        <dbReference type="ARBA" id="ARBA00022490"/>
    </source>
</evidence>
<dbReference type="NCBIfam" id="TIGR00125">
    <property type="entry name" value="cyt_tran_rel"/>
    <property type="match status" value="1"/>
</dbReference>
<feature type="site" description="Transition state stabilizer" evidence="9">
    <location>
        <position position="16"/>
    </location>
</feature>
<protein>
    <recommendedName>
        <fullName evidence="9">Phosphopantetheine adenylyltransferase</fullName>
        <ecNumber evidence="9">2.7.7.3</ecNumber>
    </recommendedName>
    <alternativeName>
        <fullName evidence="9">Dephospho-CoA pyrophosphorylase</fullName>
    </alternativeName>
    <alternativeName>
        <fullName evidence="9">Pantetheine-phosphate adenylyltransferase</fullName>
        <shortName evidence="9">PPAT</shortName>
    </alternativeName>
</protein>
<dbReference type="HAMAP" id="MF_00151">
    <property type="entry name" value="PPAT_bact"/>
    <property type="match status" value="1"/>
</dbReference>
<comment type="catalytic activity">
    <reaction evidence="8 9">
        <text>(R)-4'-phosphopantetheine + ATP + H(+) = 3'-dephospho-CoA + diphosphate</text>
        <dbReference type="Rhea" id="RHEA:19801"/>
        <dbReference type="ChEBI" id="CHEBI:15378"/>
        <dbReference type="ChEBI" id="CHEBI:30616"/>
        <dbReference type="ChEBI" id="CHEBI:33019"/>
        <dbReference type="ChEBI" id="CHEBI:57328"/>
        <dbReference type="ChEBI" id="CHEBI:61723"/>
        <dbReference type="EC" id="2.7.7.3"/>
    </reaction>
</comment>
<dbReference type="AlphaFoldDB" id="A0A6C0G119"/>
<keyword evidence="3 9" id="KW-0548">Nucleotidyltransferase</keyword>
<comment type="subcellular location">
    <subcellularLocation>
        <location evidence="9">Cytoplasm</location>
    </subcellularLocation>
</comment>
<feature type="binding site" evidence="9">
    <location>
        <position position="16"/>
    </location>
    <ligand>
        <name>ATP</name>
        <dbReference type="ChEBI" id="CHEBI:30616"/>
    </ligand>
</feature>
<evidence type="ECO:0000313" key="12">
    <source>
        <dbReference type="Proteomes" id="UP000476064"/>
    </source>
</evidence>
<name>A0A6C0G119_9BACL</name>
<comment type="subunit">
    <text evidence="9">Homohexamer.</text>
</comment>
<feature type="binding site" evidence="9">
    <location>
        <position position="86"/>
    </location>
    <ligand>
        <name>substrate</name>
    </ligand>
</feature>
<keyword evidence="7 9" id="KW-0173">Coenzyme A biosynthesis</keyword>
<feature type="binding site" evidence="9">
    <location>
        <position position="72"/>
    </location>
    <ligand>
        <name>substrate</name>
    </ligand>
</feature>
<dbReference type="GO" id="GO:0005524">
    <property type="term" value="F:ATP binding"/>
    <property type="evidence" value="ECO:0007669"/>
    <property type="project" value="UniProtKB-KW"/>
</dbReference>
<dbReference type="SUPFAM" id="SSF52374">
    <property type="entry name" value="Nucleotidylyl transferase"/>
    <property type="match status" value="1"/>
</dbReference>
<comment type="similarity">
    <text evidence="9">Belongs to the bacterial CoaD family.</text>
</comment>
<comment type="pathway">
    <text evidence="9">Cofactor biosynthesis; coenzyme A biosynthesis; CoA from (R)-pantothenate: step 4/5.</text>
</comment>